<evidence type="ECO:0000313" key="3">
    <source>
        <dbReference type="EMBL" id="MCC4211106.1"/>
    </source>
</evidence>
<protein>
    <submittedName>
        <fullName evidence="3">Lipopolysaccharide heptosyltransferase family protein</fullName>
    </submittedName>
</protein>
<gene>
    <name evidence="3" type="ORF">LLW17_00125</name>
</gene>
<keyword evidence="2" id="KW-0808">Transferase</keyword>
<organism evidence="3 4">
    <name type="scientific">Leeuwenhoekiella parthenopeia</name>
    <dbReference type="NCBI Taxonomy" id="2890320"/>
    <lineage>
        <taxon>Bacteria</taxon>
        <taxon>Pseudomonadati</taxon>
        <taxon>Bacteroidota</taxon>
        <taxon>Flavobacteriia</taxon>
        <taxon>Flavobacteriales</taxon>
        <taxon>Flavobacteriaceae</taxon>
        <taxon>Leeuwenhoekiella</taxon>
    </lineage>
</organism>
<proteinExistence type="predicted"/>
<keyword evidence="4" id="KW-1185">Reference proteome</keyword>
<accession>A0ABS8GMV4</accession>
<sequence length="350" mass="39863">MKILVIQQKMIGDVLTSSILFEAIRKVHPDAELHYLIKPHTFAVVQNNPNIDQIIFDQTDANGDSISFLKFATRIRNENYDWMLDVYSKLGSALLSLLSGAPRRVGLKKSYTKIAYNCLIKPSSTNSHSIPMAYYNRLEFLEPMGINPDFSLKPKIYLSPQEKTIIQSQLLKEGIDLSQGRYIMVNCLGSGPAKTYPLSYMASLLDKIVSENANLKLFLNYIPSQEEEVKTLKSYCRPETLEQVMDFYAKDLRSFITLTSFCEAVMGNEGGAINIGKALNLKTYAIFSPSIKTSSWAHQSSKRDGYTHLSRYAPELFEGKKTKEIKENIRTLYLEFKPELFEDELLQFLN</sequence>
<evidence type="ECO:0000313" key="4">
    <source>
        <dbReference type="Proteomes" id="UP001197770"/>
    </source>
</evidence>
<name>A0ABS8GMV4_9FLAO</name>
<dbReference type="Gene3D" id="3.40.50.2000">
    <property type="entry name" value="Glycogen Phosphorylase B"/>
    <property type="match status" value="2"/>
</dbReference>
<dbReference type="RefSeq" id="WP_228228233.1">
    <property type="nucleotide sequence ID" value="NZ_JAJGMW010000001.1"/>
</dbReference>
<evidence type="ECO:0000256" key="2">
    <source>
        <dbReference type="ARBA" id="ARBA00022679"/>
    </source>
</evidence>
<dbReference type="CDD" id="cd03789">
    <property type="entry name" value="GT9_LPS_heptosyltransferase"/>
    <property type="match status" value="1"/>
</dbReference>
<dbReference type="Proteomes" id="UP001197770">
    <property type="component" value="Unassembled WGS sequence"/>
</dbReference>
<comment type="caution">
    <text evidence="3">The sequence shown here is derived from an EMBL/GenBank/DDBJ whole genome shotgun (WGS) entry which is preliminary data.</text>
</comment>
<dbReference type="Pfam" id="PF01075">
    <property type="entry name" value="Glyco_transf_9"/>
    <property type="match status" value="1"/>
</dbReference>
<dbReference type="PANTHER" id="PTHR30160">
    <property type="entry name" value="TETRAACYLDISACCHARIDE 4'-KINASE-RELATED"/>
    <property type="match status" value="1"/>
</dbReference>
<evidence type="ECO:0000256" key="1">
    <source>
        <dbReference type="ARBA" id="ARBA00022676"/>
    </source>
</evidence>
<dbReference type="EMBL" id="JAJGMW010000001">
    <property type="protein sequence ID" value="MCC4211106.1"/>
    <property type="molecule type" value="Genomic_DNA"/>
</dbReference>
<keyword evidence="1" id="KW-0328">Glycosyltransferase</keyword>
<reference evidence="3 4" key="1">
    <citation type="submission" date="2021-11" db="EMBL/GenBank/DDBJ databases">
        <title>Seasonal and diel survey of microbial diversity of the Tyrrhenian coast.</title>
        <authorList>
            <person name="Gattoni G."/>
            <person name="Corral P."/>
        </authorList>
    </citation>
    <scope>NUCLEOTIDE SEQUENCE [LARGE SCALE GENOMIC DNA]</scope>
    <source>
        <strain evidence="3 4">Mr9</strain>
    </source>
</reference>
<dbReference type="InterPro" id="IPR002201">
    <property type="entry name" value="Glyco_trans_9"/>
</dbReference>
<dbReference type="InterPro" id="IPR051199">
    <property type="entry name" value="LPS_LOS_Heptosyltrfase"/>
</dbReference>
<dbReference type="SUPFAM" id="SSF53756">
    <property type="entry name" value="UDP-Glycosyltransferase/glycogen phosphorylase"/>
    <property type="match status" value="1"/>
</dbReference>